<evidence type="ECO:0000313" key="2">
    <source>
        <dbReference type="Proteomes" id="UP000265520"/>
    </source>
</evidence>
<name>A0A392TEP0_9FABA</name>
<proteinExistence type="predicted"/>
<dbReference type="EMBL" id="LXQA010550258">
    <property type="protein sequence ID" value="MCI58690.1"/>
    <property type="molecule type" value="Genomic_DNA"/>
</dbReference>
<dbReference type="AlphaFoldDB" id="A0A392TEP0"/>
<feature type="non-terminal residue" evidence="1">
    <location>
        <position position="1"/>
    </location>
</feature>
<accession>A0A392TEP0</accession>
<reference evidence="1 2" key="1">
    <citation type="journal article" date="2018" name="Front. Plant Sci.">
        <title>Red Clover (Trifolium pratense) and Zigzag Clover (T. medium) - A Picture of Genomic Similarities and Differences.</title>
        <authorList>
            <person name="Dluhosova J."/>
            <person name="Istvanek J."/>
            <person name="Nedelnik J."/>
            <person name="Repkova J."/>
        </authorList>
    </citation>
    <scope>NUCLEOTIDE SEQUENCE [LARGE SCALE GENOMIC DNA]</scope>
    <source>
        <strain evidence="2">cv. 10/8</strain>
        <tissue evidence="1">Leaf</tissue>
    </source>
</reference>
<comment type="caution">
    <text evidence="1">The sequence shown here is derived from an EMBL/GenBank/DDBJ whole genome shotgun (WGS) entry which is preliminary data.</text>
</comment>
<dbReference type="Proteomes" id="UP000265520">
    <property type="component" value="Unassembled WGS sequence"/>
</dbReference>
<sequence length="65" mass="7474">HAYSFSAYSFRTRGSGLALSSESEPTLHSEVQNMYSPQRMKRFQRLRFFRTKNTQMLLATPIASG</sequence>
<organism evidence="1 2">
    <name type="scientific">Trifolium medium</name>
    <dbReference type="NCBI Taxonomy" id="97028"/>
    <lineage>
        <taxon>Eukaryota</taxon>
        <taxon>Viridiplantae</taxon>
        <taxon>Streptophyta</taxon>
        <taxon>Embryophyta</taxon>
        <taxon>Tracheophyta</taxon>
        <taxon>Spermatophyta</taxon>
        <taxon>Magnoliopsida</taxon>
        <taxon>eudicotyledons</taxon>
        <taxon>Gunneridae</taxon>
        <taxon>Pentapetalae</taxon>
        <taxon>rosids</taxon>
        <taxon>fabids</taxon>
        <taxon>Fabales</taxon>
        <taxon>Fabaceae</taxon>
        <taxon>Papilionoideae</taxon>
        <taxon>50 kb inversion clade</taxon>
        <taxon>NPAAA clade</taxon>
        <taxon>Hologalegina</taxon>
        <taxon>IRL clade</taxon>
        <taxon>Trifolieae</taxon>
        <taxon>Trifolium</taxon>
    </lineage>
</organism>
<evidence type="ECO:0000313" key="1">
    <source>
        <dbReference type="EMBL" id="MCI58690.1"/>
    </source>
</evidence>
<keyword evidence="2" id="KW-1185">Reference proteome</keyword>
<protein>
    <submittedName>
        <fullName evidence="1">Uncharacterized protein</fullName>
    </submittedName>
</protein>